<sequence length="198" mass="20705">MRATAFNLLFVCAGESLRILYAAAEIMDYRATGVAQERQQRGLALQRSGLSLQVPPHPRGHPLRIDEGDAAAALQEYLQLEAPQSSSTQDLQRLSRLANTLTFSSSAADLLQQNRLSAAACAALDEDSDVASAAAAAAAAAAPAGGGGAPFGRKNLLGSVPSGLPPYLPEDVNACTLMPPWSLTLEDKERQPTLPPTG</sequence>
<protein>
    <submittedName>
        <fullName evidence="3">Uncharacterized protein LOC113147191</fullName>
    </submittedName>
</protein>
<dbReference type="AlphaFoldDB" id="A0A6P6RXU4"/>
<evidence type="ECO:0000256" key="1">
    <source>
        <dbReference type="SAM" id="SignalP"/>
    </source>
</evidence>
<evidence type="ECO:0000313" key="3">
    <source>
        <dbReference type="RefSeq" id="XP_026192698.1"/>
    </source>
</evidence>
<feature type="signal peptide" evidence="1">
    <location>
        <begin position="1"/>
        <end position="24"/>
    </location>
</feature>
<keyword evidence="1" id="KW-0732">Signal</keyword>
<keyword evidence="2" id="KW-1185">Reference proteome</keyword>
<dbReference type="RefSeq" id="XP_026192698.1">
    <property type="nucleotide sequence ID" value="XM_026336913.1"/>
</dbReference>
<dbReference type="OrthoDB" id="349049at2759"/>
<gene>
    <name evidence="3" type="primary">LOC113147191</name>
</gene>
<dbReference type="GeneID" id="113147191"/>
<reference evidence="3" key="1">
    <citation type="submission" date="2025-08" db="UniProtKB">
        <authorList>
            <consortium name="RefSeq"/>
        </authorList>
    </citation>
    <scope>IDENTIFICATION</scope>
</reference>
<accession>A0A6P6RXU4</accession>
<evidence type="ECO:0000313" key="2">
    <source>
        <dbReference type="Proteomes" id="UP000515125"/>
    </source>
</evidence>
<name>A0A6P6RXU4_9EIME</name>
<organism evidence="2 3">
    <name type="scientific">Cyclospora cayetanensis</name>
    <dbReference type="NCBI Taxonomy" id="88456"/>
    <lineage>
        <taxon>Eukaryota</taxon>
        <taxon>Sar</taxon>
        <taxon>Alveolata</taxon>
        <taxon>Apicomplexa</taxon>
        <taxon>Conoidasida</taxon>
        <taxon>Coccidia</taxon>
        <taxon>Eucoccidiorida</taxon>
        <taxon>Eimeriorina</taxon>
        <taxon>Eimeriidae</taxon>
        <taxon>Cyclospora</taxon>
    </lineage>
</organism>
<dbReference type="Proteomes" id="UP000515125">
    <property type="component" value="Unplaced"/>
</dbReference>
<feature type="chain" id="PRO_5028432048" evidence="1">
    <location>
        <begin position="25"/>
        <end position="198"/>
    </location>
</feature>
<proteinExistence type="predicted"/>